<dbReference type="Pfam" id="PF01885">
    <property type="entry name" value="PTS_2-RNA"/>
    <property type="match status" value="1"/>
</dbReference>
<proteinExistence type="predicted"/>
<dbReference type="InterPro" id="IPR002745">
    <property type="entry name" value="Ptrans_KptA/Tpt1"/>
</dbReference>
<accession>A0A6J8B633</accession>
<dbReference type="AlphaFoldDB" id="A0A6J8B633"/>
<feature type="compositionally biased region" description="Basic and acidic residues" evidence="4">
    <location>
        <begin position="376"/>
        <end position="388"/>
    </location>
</feature>
<comment type="function">
    <text evidence="1">Catalyzes the last step of tRNA splicing, the transfer of the splice junction 2'-phosphate from ligated tRNA to NAD to produce ADP-ribose 1''-2'' cyclic phosphate.</text>
</comment>
<dbReference type="EC" id="2.7.1.160" evidence="2"/>
<keyword evidence="6" id="KW-1185">Reference proteome</keyword>
<dbReference type="Proteomes" id="UP000507470">
    <property type="component" value="Unassembled WGS sequence"/>
</dbReference>
<reference evidence="5 6" key="1">
    <citation type="submission" date="2020-06" db="EMBL/GenBank/DDBJ databases">
        <authorList>
            <person name="Li R."/>
            <person name="Bekaert M."/>
        </authorList>
    </citation>
    <scope>NUCLEOTIDE SEQUENCE [LARGE SCALE GENOMIC DNA]</scope>
    <source>
        <strain evidence="6">wild</strain>
    </source>
</reference>
<sequence>MDVTSRGNIVDSGTEHLSDVGLPEPMLLTCMPHKAKRNITGEGDDFESSREEGSLVGNMGSDSTSTESEGAGITPRQADRHLSKTLAYILRHGTKKYNYEVQSGGYLFVDEILSCQPGLKGYSVEDICRVVRLDDNKRFGLSTDDKTGRLKIKANHGHSIPIHDSDLVLIKQGEVTRAYHCTSMLGWDGIVGMGINRMGRVHIHFSTRVTDSLKPHWEVIIQVFPVPQWTYFVFREFGGYSSSKVHFICPAFGFRGIHEFGPPVSLRYDEESVEAKKSDLICEIGSSFDSVSEVRCVRQDTSQVSEQVKGSYDFGAHEPESTRSEDPGKHFFDNSYKSIEWGKVGPNTEQSGNWSNSTGDGISEIEDDPPPGYSEATREPGDEISGRELDNTLVTGMQYSEGDPENVEGVITVCRLRSGSVFRAPGRIPIISWMNGSDKHVTIPENEMIARAVEVEILPGKEIEMAQRNDPWVCKVQGEDNSLAEEGVPNHLKDLFNKSKANLDTDGQKQIPTELPCPGLSTEVELSDLPCKGCKYCAKAHRQWSGFAEDEDYVVPLASKVTPKPEVRRVQSQASSRGQDLDEIHVSRVMILVADGNVIVSPDTGEMSIQVVQDEYGVGLGKYAEDEICESQGKDPE</sequence>
<dbReference type="InterPro" id="IPR042080">
    <property type="entry name" value="RNA_2'-PTrans_N"/>
</dbReference>
<name>A0A6J8B633_MYTCO</name>
<evidence type="ECO:0000256" key="1">
    <source>
        <dbReference type="ARBA" id="ARBA00003343"/>
    </source>
</evidence>
<dbReference type="GO" id="GO:0000215">
    <property type="term" value="F:tRNA 2'-phosphotransferase activity"/>
    <property type="evidence" value="ECO:0007669"/>
    <property type="project" value="UniProtKB-EC"/>
</dbReference>
<evidence type="ECO:0000256" key="3">
    <source>
        <dbReference type="ARBA" id="ARBA00047949"/>
    </source>
</evidence>
<evidence type="ECO:0000313" key="6">
    <source>
        <dbReference type="Proteomes" id="UP000507470"/>
    </source>
</evidence>
<dbReference type="OrthoDB" id="419694at2759"/>
<dbReference type="GO" id="GO:0006388">
    <property type="term" value="P:tRNA splicing, via endonucleolytic cleavage and ligation"/>
    <property type="evidence" value="ECO:0007669"/>
    <property type="project" value="TreeGrafter"/>
</dbReference>
<gene>
    <name evidence="5" type="ORF">MCOR_15446</name>
</gene>
<feature type="compositionally biased region" description="Polar residues" evidence="4">
    <location>
        <begin position="347"/>
        <end position="360"/>
    </location>
</feature>
<comment type="catalytic activity">
    <reaction evidence="3">
        <text>2'-phospho-[ligated tRNA] + NAD(+) = mature tRNA + ADP-alpha-D-ribose 1'',2''-cyclic phosphate + nicotinamide</text>
        <dbReference type="Rhea" id="RHEA:23324"/>
        <dbReference type="Rhea" id="RHEA-COMP:11106"/>
        <dbReference type="Rhea" id="RHEA-COMP:11107"/>
        <dbReference type="ChEBI" id="CHEBI:17154"/>
        <dbReference type="ChEBI" id="CHEBI:57540"/>
        <dbReference type="ChEBI" id="CHEBI:76596"/>
        <dbReference type="ChEBI" id="CHEBI:82883"/>
        <dbReference type="ChEBI" id="CHEBI:85027"/>
        <dbReference type="EC" id="2.7.1.160"/>
    </reaction>
</comment>
<dbReference type="PANTHER" id="PTHR12684:SF2">
    <property type="entry name" value="TRNA 2'-PHOSPHOTRANSFERASE 1"/>
    <property type="match status" value="1"/>
</dbReference>
<protein>
    <recommendedName>
        <fullName evidence="2">2'-phosphotransferase</fullName>
        <ecNumber evidence="2">2.7.1.160</ecNumber>
    </recommendedName>
</protein>
<dbReference type="PANTHER" id="PTHR12684">
    <property type="entry name" value="PUTATIVE PHOSPHOTRANSFERASE"/>
    <property type="match status" value="1"/>
</dbReference>
<feature type="compositionally biased region" description="Basic and acidic residues" evidence="4">
    <location>
        <begin position="315"/>
        <end position="329"/>
    </location>
</feature>
<feature type="region of interest" description="Disordered" evidence="4">
    <location>
        <begin position="38"/>
        <end position="77"/>
    </location>
</feature>
<organism evidence="5 6">
    <name type="scientific">Mytilus coruscus</name>
    <name type="common">Sea mussel</name>
    <dbReference type="NCBI Taxonomy" id="42192"/>
    <lineage>
        <taxon>Eukaryota</taxon>
        <taxon>Metazoa</taxon>
        <taxon>Spiralia</taxon>
        <taxon>Lophotrochozoa</taxon>
        <taxon>Mollusca</taxon>
        <taxon>Bivalvia</taxon>
        <taxon>Autobranchia</taxon>
        <taxon>Pteriomorphia</taxon>
        <taxon>Mytilida</taxon>
        <taxon>Mytiloidea</taxon>
        <taxon>Mytilidae</taxon>
        <taxon>Mytilinae</taxon>
        <taxon>Mytilus</taxon>
    </lineage>
</organism>
<evidence type="ECO:0000256" key="2">
    <source>
        <dbReference type="ARBA" id="ARBA00012007"/>
    </source>
</evidence>
<dbReference type="SUPFAM" id="SSF56399">
    <property type="entry name" value="ADP-ribosylation"/>
    <property type="match status" value="1"/>
</dbReference>
<evidence type="ECO:0000313" key="5">
    <source>
        <dbReference type="EMBL" id="CAC5379372.1"/>
    </source>
</evidence>
<keyword evidence="5" id="KW-0808">Transferase</keyword>
<evidence type="ECO:0000256" key="4">
    <source>
        <dbReference type="SAM" id="MobiDB-lite"/>
    </source>
</evidence>
<dbReference type="Gene3D" id="1.10.10.970">
    <property type="entry name" value="RNA 2'-phosphotransferase, Tpt1/KptA family, N-terminal domain"/>
    <property type="match status" value="1"/>
</dbReference>
<dbReference type="EMBL" id="CACVKT020002697">
    <property type="protein sequence ID" value="CAC5379372.1"/>
    <property type="molecule type" value="Genomic_DNA"/>
</dbReference>
<feature type="region of interest" description="Disordered" evidence="4">
    <location>
        <begin position="309"/>
        <end position="329"/>
    </location>
</feature>
<feature type="region of interest" description="Disordered" evidence="4">
    <location>
        <begin position="342"/>
        <end position="388"/>
    </location>
</feature>